<organism evidence="1 2">
    <name type="scientific">Tepidibacter formicigenes DSM 15518</name>
    <dbReference type="NCBI Taxonomy" id="1123349"/>
    <lineage>
        <taxon>Bacteria</taxon>
        <taxon>Bacillati</taxon>
        <taxon>Bacillota</taxon>
        <taxon>Clostridia</taxon>
        <taxon>Peptostreptococcales</taxon>
        <taxon>Peptostreptococcaceae</taxon>
        <taxon>Tepidibacter</taxon>
    </lineage>
</organism>
<dbReference type="SUPFAM" id="SSF82784">
    <property type="entry name" value="OsmC-like"/>
    <property type="match status" value="1"/>
</dbReference>
<dbReference type="EMBL" id="FRAE01000091">
    <property type="protein sequence ID" value="SHK54922.1"/>
    <property type="molecule type" value="Genomic_DNA"/>
</dbReference>
<proteinExistence type="predicted"/>
<dbReference type="AlphaFoldDB" id="A0A1M6TD11"/>
<dbReference type="PANTHER" id="PTHR35368">
    <property type="entry name" value="HYDROPEROXIDE REDUCTASE"/>
    <property type="match status" value="1"/>
</dbReference>
<evidence type="ECO:0000313" key="2">
    <source>
        <dbReference type="Proteomes" id="UP000242497"/>
    </source>
</evidence>
<dbReference type="STRING" id="1123349.SAMN02744037_02572"/>
<dbReference type="InterPro" id="IPR036102">
    <property type="entry name" value="OsmC/Ohrsf"/>
</dbReference>
<dbReference type="InterPro" id="IPR052924">
    <property type="entry name" value="OsmC/Ohr_hydroprdx_reductase"/>
</dbReference>
<dbReference type="InterPro" id="IPR015946">
    <property type="entry name" value="KH_dom-like_a/b"/>
</dbReference>
<accession>A0A1M6TD11</accession>
<dbReference type="RefSeq" id="WP_143151364.1">
    <property type="nucleotide sequence ID" value="NZ_FRAE01000091.1"/>
</dbReference>
<dbReference type="PANTHER" id="PTHR35368:SF1">
    <property type="entry name" value="HYDROPEROXIDE REDUCTASE"/>
    <property type="match status" value="1"/>
</dbReference>
<feature type="non-terminal residue" evidence="1">
    <location>
        <position position="1"/>
    </location>
</feature>
<name>A0A1M6TD11_9FIRM</name>
<dbReference type="InterPro" id="IPR003718">
    <property type="entry name" value="OsmC/Ohr_fam"/>
</dbReference>
<evidence type="ECO:0000313" key="1">
    <source>
        <dbReference type="EMBL" id="SHK54922.1"/>
    </source>
</evidence>
<keyword evidence="2" id="KW-1185">Reference proteome</keyword>
<sequence length="70" mass="7839">IDLEGDLDSEGFKGSEDVRPGFQNVRAKFHIKANASKEKIEKLVKNIERFCPVGDSLENGVNLTTEYVLE</sequence>
<dbReference type="Pfam" id="PF02566">
    <property type="entry name" value="OsmC"/>
    <property type="match status" value="1"/>
</dbReference>
<protein>
    <submittedName>
        <fullName evidence="1">OsmC-like protein</fullName>
    </submittedName>
</protein>
<dbReference type="Proteomes" id="UP000242497">
    <property type="component" value="Unassembled WGS sequence"/>
</dbReference>
<gene>
    <name evidence="1" type="ORF">SAMN02744037_02572</name>
</gene>
<dbReference type="Gene3D" id="3.30.300.20">
    <property type="match status" value="1"/>
</dbReference>
<reference evidence="2" key="1">
    <citation type="submission" date="2016-11" db="EMBL/GenBank/DDBJ databases">
        <authorList>
            <person name="Varghese N."/>
            <person name="Submissions S."/>
        </authorList>
    </citation>
    <scope>NUCLEOTIDE SEQUENCE [LARGE SCALE GENOMIC DNA]</scope>
    <source>
        <strain evidence="2">DSM 15518</strain>
    </source>
</reference>